<protein>
    <recommendedName>
        <fullName evidence="3">PD-(D/E)XK nuclease superfamily protein</fullName>
    </recommendedName>
</protein>
<dbReference type="RefSeq" id="WP_071175671.1">
    <property type="nucleotide sequence ID" value="NZ_CP017831.1"/>
</dbReference>
<sequence length="244" mass="28658">MKKYSKREILDKCNEYINLHGQPLKNGALFYKESFVNYKGEVRASKEAEDREFYTEIVAEFLLTNPDVLDAIEQIDRSKYKIDGHDGKYDPKSNRVEEKLAMDMFNYCKSSPNHMYEGFGRIIDYQIPLKKSNNDEGVGKIDLLSKNDDTLFILELKIPDSKETMLRCALECYTYWKMANHSNLIRSYEFDDVKYVKAAPLVYYGGIQWQEMQENRVNLELLMKKLGIAGPFYYEMNSIFSIRE</sequence>
<name>A0A1D9P0A9_9FIRM</name>
<dbReference type="KEGG" id="bhu:bhn_I0909"/>
<gene>
    <name evidence="1" type="ORF">bhn_I0909</name>
</gene>
<keyword evidence="2" id="KW-1185">Reference proteome</keyword>
<accession>A0A1D9P0A9</accession>
<organism evidence="1 2">
    <name type="scientific">Butyrivibrio hungatei</name>
    <dbReference type="NCBI Taxonomy" id="185008"/>
    <lineage>
        <taxon>Bacteria</taxon>
        <taxon>Bacillati</taxon>
        <taxon>Bacillota</taxon>
        <taxon>Clostridia</taxon>
        <taxon>Lachnospirales</taxon>
        <taxon>Lachnospiraceae</taxon>
        <taxon>Butyrivibrio</taxon>
    </lineage>
</organism>
<proteinExistence type="predicted"/>
<evidence type="ECO:0008006" key="3">
    <source>
        <dbReference type="Google" id="ProtNLM"/>
    </source>
</evidence>
<evidence type="ECO:0000313" key="2">
    <source>
        <dbReference type="Proteomes" id="UP000179284"/>
    </source>
</evidence>
<reference evidence="2" key="1">
    <citation type="submission" date="2016-10" db="EMBL/GenBank/DDBJ databases">
        <title>The complete genome sequence of the rumen bacterium Butyrivibrio hungatei MB2003.</title>
        <authorList>
            <person name="Palevich N."/>
            <person name="Kelly W.J."/>
            <person name="Leahy S.C."/>
            <person name="Altermann E."/>
            <person name="Rakonjac J."/>
            <person name="Attwood G.T."/>
        </authorList>
    </citation>
    <scope>NUCLEOTIDE SEQUENCE [LARGE SCALE GENOMIC DNA]</scope>
    <source>
        <strain evidence="2">MB2003</strain>
    </source>
</reference>
<dbReference type="EMBL" id="CP017831">
    <property type="protein sequence ID" value="AOZ95943.1"/>
    <property type="molecule type" value="Genomic_DNA"/>
</dbReference>
<dbReference type="AlphaFoldDB" id="A0A1D9P0A9"/>
<dbReference type="Proteomes" id="UP000179284">
    <property type="component" value="Chromosome I"/>
</dbReference>
<evidence type="ECO:0000313" key="1">
    <source>
        <dbReference type="EMBL" id="AOZ95943.1"/>
    </source>
</evidence>